<dbReference type="Pfam" id="PF12686">
    <property type="entry name" value="DUF3800"/>
    <property type="match status" value="1"/>
</dbReference>
<evidence type="ECO:0000313" key="1">
    <source>
        <dbReference type="EMBL" id="RMV81485.1"/>
    </source>
</evidence>
<reference evidence="1 2" key="1">
    <citation type="submission" date="2018-08" db="EMBL/GenBank/DDBJ databases">
        <title>Recombination of ecologically and evolutionarily significant loci maintains genetic cohesion in the Pseudomonas syringae species complex.</title>
        <authorList>
            <person name="Dillon M."/>
            <person name="Thakur S."/>
            <person name="Almeida R.N.D."/>
            <person name="Weir B.S."/>
            <person name="Guttman D.S."/>
        </authorList>
    </citation>
    <scope>NUCLEOTIDE SEQUENCE [LARGE SCALE GENOMIC DNA]</scope>
    <source>
        <strain evidence="1 2">ICMP 4525</strain>
    </source>
</reference>
<comment type="caution">
    <text evidence="1">The sequence shown here is derived from an EMBL/GenBank/DDBJ whole genome shotgun (WGS) entry which is preliminary data.</text>
</comment>
<evidence type="ECO:0000313" key="2">
    <source>
        <dbReference type="Proteomes" id="UP000271531"/>
    </source>
</evidence>
<accession>A0A3M6FLL0</accession>
<organism evidence="1 2">
    <name type="scientific">Pseudomonas amygdali pv. tabaci</name>
    <name type="common">Pseudomonas syringae pv. tabaci</name>
    <dbReference type="NCBI Taxonomy" id="322"/>
    <lineage>
        <taxon>Bacteria</taxon>
        <taxon>Pseudomonadati</taxon>
        <taxon>Pseudomonadota</taxon>
        <taxon>Gammaproteobacteria</taxon>
        <taxon>Pseudomonadales</taxon>
        <taxon>Pseudomonadaceae</taxon>
        <taxon>Pseudomonas</taxon>
        <taxon>Pseudomonas amygdali</taxon>
    </lineage>
</organism>
<sequence length="388" mass="43445">MPNTNLYHYKECGMSQKIYFDESGFTGNNLLHPRQNYFSYASVATDDDEAKTTVERIIKKYNIQGGELKGANLVKFAKGRKAITEVLDAFDARIKVSVSDKKFSLAAKFHEYIFEPCYSDINSLFYGIGFHRFIANVLYMEFITRGAGAEELFAEFEALMRDGGGQNLETIFSSSAVAEHSETIRLIREFAQKRHQDIRSELASLANGETGKWVLDLTNSALYTLLANWGVEHEIITAVCDHSKPLQHNQEMFTSMVGNTTKSFSEIGGEQHPITFNLSGPIEFAASHEAHGIQIADAVAAAAVYVFSGVKDESADHWRHIIARQARYGSVVPDMDEVRLELQRAQRNALLLQHLHQRAMEGVSLTEGLPQVISDITRRLRASPFQVG</sequence>
<proteinExistence type="predicted"/>
<dbReference type="AlphaFoldDB" id="A0A3M6FLL0"/>
<name>A0A3M6FLL0_PSEAJ</name>
<dbReference type="Proteomes" id="UP000271531">
    <property type="component" value="Unassembled WGS sequence"/>
</dbReference>
<gene>
    <name evidence="1" type="ORF">ALP03_00389</name>
</gene>
<dbReference type="EMBL" id="RBVA01001070">
    <property type="protein sequence ID" value="RMV81485.1"/>
    <property type="molecule type" value="Genomic_DNA"/>
</dbReference>
<evidence type="ECO:0008006" key="3">
    <source>
        <dbReference type="Google" id="ProtNLM"/>
    </source>
</evidence>
<dbReference type="InterPro" id="IPR024524">
    <property type="entry name" value="DUF3800"/>
</dbReference>
<protein>
    <recommendedName>
        <fullName evidence="3">DUF3800 domain-containing protein</fullName>
    </recommendedName>
</protein>